<dbReference type="PROSITE" id="PS51450">
    <property type="entry name" value="LRR"/>
    <property type="match status" value="1"/>
</dbReference>
<evidence type="ECO:0008006" key="3">
    <source>
        <dbReference type="Google" id="ProtNLM"/>
    </source>
</evidence>
<comment type="caution">
    <text evidence="1">The sequence shown here is derived from an EMBL/GenBank/DDBJ whole genome shotgun (WGS) entry which is preliminary data.</text>
</comment>
<dbReference type="InterPro" id="IPR050715">
    <property type="entry name" value="LRR-SigEffector_domain"/>
</dbReference>
<dbReference type="InterPro" id="IPR032675">
    <property type="entry name" value="LRR_dom_sf"/>
</dbReference>
<evidence type="ECO:0000313" key="2">
    <source>
        <dbReference type="Proteomes" id="UP000431264"/>
    </source>
</evidence>
<dbReference type="SUPFAM" id="SSF52058">
    <property type="entry name" value="L domain-like"/>
    <property type="match status" value="1"/>
</dbReference>
<reference evidence="2" key="1">
    <citation type="submission" date="2019-05" db="EMBL/GenBank/DDBJ databases">
        <title>Flavobacterium profundi sp. nov., isolated from a deep-sea seamount.</title>
        <authorList>
            <person name="Zhang D.-C."/>
        </authorList>
    </citation>
    <scope>NUCLEOTIDE SEQUENCE [LARGE SCALE GENOMIC DNA]</scope>
    <source>
        <strain evidence="2">TP390</strain>
    </source>
</reference>
<proteinExistence type="predicted"/>
<accession>A0A6I4IW31</accession>
<dbReference type="PANTHER" id="PTHR45752:SF187">
    <property type="entry name" value="LEUCINE-RICH REPEAT AND IQ DOMAIN-CONTAINING PROTEIN 4"/>
    <property type="match status" value="1"/>
</dbReference>
<dbReference type="InterPro" id="IPR001611">
    <property type="entry name" value="Leu-rich_rpt"/>
</dbReference>
<organism evidence="1 2">
    <name type="scientific">Flavobacterium profundi</name>
    <dbReference type="NCBI Taxonomy" id="1774945"/>
    <lineage>
        <taxon>Bacteria</taxon>
        <taxon>Pseudomonadati</taxon>
        <taxon>Bacteroidota</taxon>
        <taxon>Flavobacteriia</taxon>
        <taxon>Flavobacteriales</taxon>
        <taxon>Flavobacteriaceae</taxon>
        <taxon>Flavobacterium</taxon>
    </lineage>
</organism>
<dbReference type="Proteomes" id="UP000431264">
    <property type="component" value="Unassembled WGS sequence"/>
</dbReference>
<sequence>MKYYLIVSLILFSCSEKNSRIETKIDLSSRKLNSIPDSVFEYKNLTELELGAKEVIFYPPLSALSEGDKDRNRIVELPERISELKYLKVLTLNSNELKSLPNSLSNLQNLEILDLALNKNLNVVAEIPKLKSLPKLKVLKIVDTKLDKNDLETIKKSLGTKIKLIYSVNDYMESYGNE</sequence>
<protein>
    <recommendedName>
        <fullName evidence="3">Leucine-rich repeat domain-containing protein</fullName>
    </recommendedName>
</protein>
<keyword evidence="2" id="KW-1185">Reference proteome</keyword>
<gene>
    <name evidence="1" type="ORF">GOQ30_18120</name>
</gene>
<evidence type="ECO:0000313" key="1">
    <source>
        <dbReference type="EMBL" id="MVO11091.1"/>
    </source>
</evidence>
<dbReference type="RefSeq" id="WP_140999522.1">
    <property type="nucleotide sequence ID" value="NZ_VDCZ01000021.1"/>
</dbReference>
<name>A0A6I4IW31_9FLAO</name>
<dbReference type="EMBL" id="WQLW01000021">
    <property type="protein sequence ID" value="MVO11091.1"/>
    <property type="molecule type" value="Genomic_DNA"/>
</dbReference>
<dbReference type="AlphaFoldDB" id="A0A6I4IW31"/>
<dbReference type="Gene3D" id="3.80.10.10">
    <property type="entry name" value="Ribonuclease Inhibitor"/>
    <property type="match status" value="1"/>
</dbReference>
<dbReference type="PANTHER" id="PTHR45752">
    <property type="entry name" value="LEUCINE-RICH REPEAT-CONTAINING"/>
    <property type="match status" value="1"/>
</dbReference>